<feature type="compositionally biased region" description="Basic and acidic residues" evidence="2">
    <location>
        <begin position="202"/>
        <end position="224"/>
    </location>
</feature>
<dbReference type="GeneID" id="91087722"/>
<name>A0AAJ8M249_9TREE</name>
<dbReference type="SMART" id="SM00360">
    <property type="entry name" value="RRM"/>
    <property type="match status" value="1"/>
</dbReference>
<feature type="region of interest" description="Disordered" evidence="2">
    <location>
        <begin position="168"/>
        <end position="309"/>
    </location>
</feature>
<dbReference type="InterPro" id="IPR050441">
    <property type="entry name" value="RBM"/>
</dbReference>
<dbReference type="Pfam" id="PF00076">
    <property type="entry name" value="RRM_1"/>
    <property type="match status" value="1"/>
</dbReference>
<dbReference type="Gene3D" id="3.30.70.330">
    <property type="match status" value="1"/>
</dbReference>
<gene>
    <name evidence="4" type="ORF">L203_103511</name>
</gene>
<evidence type="ECO:0000313" key="4">
    <source>
        <dbReference type="EMBL" id="WVN88306.1"/>
    </source>
</evidence>
<feature type="region of interest" description="Disordered" evidence="2">
    <location>
        <begin position="1"/>
        <end position="72"/>
    </location>
</feature>
<dbReference type="EMBL" id="CP143787">
    <property type="protein sequence ID" value="WVN88306.1"/>
    <property type="molecule type" value="Genomic_DNA"/>
</dbReference>
<feature type="domain" description="RRM" evidence="3">
    <location>
        <begin position="80"/>
        <end position="171"/>
    </location>
</feature>
<evidence type="ECO:0000259" key="3">
    <source>
        <dbReference type="PROSITE" id="PS50102"/>
    </source>
</evidence>
<dbReference type="RefSeq" id="XP_066069006.1">
    <property type="nucleotide sequence ID" value="XM_066212909.1"/>
</dbReference>
<keyword evidence="5" id="KW-1185">Reference proteome</keyword>
<dbReference type="Proteomes" id="UP000094043">
    <property type="component" value="Chromosome 4"/>
</dbReference>
<reference evidence="4" key="2">
    <citation type="journal article" date="2022" name="Elife">
        <title>Obligate sexual reproduction of a homothallic fungus closely related to the Cryptococcus pathogenic species complex.</title>
        <authorList>
            <person name="Passer A.R."/>
            <person name="Clancey S.A."/>
            <person name="Shea T."/>
            <person name="David-Palma M."/>
            <person name="Averette A.F."/>
            <person name="Boekhout T."/>
            <person name="Porcel B.M."/>
            <person name="Nowrousian M."/>
            <person name="Cuomo C.A."/>
            <person name="Sun S."/>
            <person name="Heitman J."/>
            <person name="Coelho M.A."/>
        </authorList>
    </citation>
    <scope>NUCLEOTIDE SEQUENCE</scope>
    <source>
        <strain evidence="4">CBS 7841</strain>
    </source>
</reference>
<reference evidence="4" key="3">
    <citation type="submission" date="2024-01" db="EMBL/GenBank/DDBJ databases">
        <authorList>
            <person name="Coelho M.A."/>
            <person name="David-Palma M."/>
            <person name="Shea T."/>
            <person name="Sun S."/>
            <person name="Cuomo C.A."/>
            <person name="Heitman J."/>
        </authorList>
    </citation>
    <scope>NUCLEOTIDE SEQUENCE</scope>
    <source>
        <strain evidence="4">CBS 7841</strain>
    </source>
</reference>
<feature type="compositionally biased region" description="Basic and acidic residues" evidence="2">
    <location>
        <begin position="234"/>
        <end position="281"/>
    </location>
</feature>
<reference evidence="4" key="1">
    <citation type="submission" date="2016-06" db="EMBL/GenBank/DDBJ databases">
        <authorList>
            <person name="Cuomo C."/>
            <person name="Litvintseva A."/>
            <person name="Heitman J."/>
            <person name="Chen Y."/>
            <person name="Sun S."/>
            <person name="Springer D."/>
            <person name="Dromer F."/>
            <person name="Young S."/>
            <person name="Zeng Q."/>
            <person name="Chapman S."/>
            <person name="Gujja S."/>
            <person name="Saif S."/>
            <person name="Birren B."/>
        </authorList>
    </citation>
    <scope>NUCLEOTIDE SEQUENCE</scope>
    <source>
        <strain evidence="4">CBS 7841</strain>
    </source>
</reference>
<dbReference type="InterPro" id="IPR012677">
    <property type="entry name" value="Nucleotide-bd_a/b_plait_sf"/>
</dbReference>
<feature type="compositionally biased region" description="Polar residues" evidence="2">
    <location>
        <begin position="169"/>
        <end position="180"/>
    </location>
</feature>
<dbReference type="PROSITE" id="PS50102">
    <property type="entry name" value="RRM"/>
    <property type="match status" value="1"/>
</dbReference>
<dbReference type="AlphaFoldDB" id="A0AAJ8M249"/>
<evidence type="ECO:0000256" key="1">
    <source>
        <dbReference type="PROSITE-ProRule" id="PRU00176"/>
    </source>
</evidence>
<protein>
    <recommendedName>
        <fullName evidence="3">RRM domain-containing protein</fullName>
    </recommendedName>
</protein>
<dbReference type="GO" id="GO:0003723">
    <property type="term" value="F:RNA binding"/>
    <property type="evidence" value="ECO:0007669"/>
    <property type="project" value="UniProtKB-UniRule"/>
</dbReference>
<accession>A0AAJ8M249</accession>
<proteinExistence type="predicted"/>
<evidence type="ECO:0000313" key="5">
    <source>
        <dbReference type="Proteomes" id="UP000094043"/>
    </source>
</evidence>
<dbReference type="SUPFAM" id="SSF54928">
    <property type="entry name" value="RNA-binding domain, RBD"/>
    <property type="match status" value="1"/>
</dbReference>
<keyword evidence="1" id="KW-0694">RNA-binding</keyword>
<dbReference type="InterPro" id="IPR035979">
    <property type="entry name" value="RBD_domain_sf"/>
</dbReference>
<dbReference type="PANTHER" id="PTHR48034">
    <property type="entry name" value="TRANSFORMER-2 SEX-DETERMINING PROTEIN-RELATED"/>
    <property type="match status" value="1"/>
</dbReference>
<organism evidence="4 5">
    <name type="scientific">Cryptococcus depauperatus CBS 7841</name>
    <dbReference type="NCBI Taxonomy" id="1295531"/>
    <lineage>
        <taxon>Eukaryota</taxon>
        <taxon>Fungi</taxon>
        <taxon>Dikarya</taxon>
        <taxon>Basidiomycota</taxon>
        <taxon>Agaricomycotina</taxon>
        <taxon>Tremellomycetes</taxon>
        <taxon>Tremellales</taxon>
        <taxon>Cryptococcaceae</taxon>
        <taxon>Cryptococcus</taxon>
    </lineage>
</organism>
<dbReference type="InterPro" id="IPR000504">
    <property type="entry name" value="RRM_dom"/>
</dbReference>
<sequence>MSDIAASAPPVRDSYDRAASPAPRGWDDDRYGKRPPSGKFEGAGRNYPARDASYRDVPAEGPPEDMPRRPMVAPKAEPNQVLGVFGLSIRTRERDLEDEFMRYGDVDKVIIVYDQRVGCAERNRAYNGQTDRSRGFGFITMRTVEDAERCIEKLNGLSLHGRNIRVDYSATQKPHSSTPGQYMGTKRPPRDDRYSRGGGGGRYDDRRNDRRGYDDRRDYYDRQPRATPAASGYEGRDRYRDSYAAPRGDDPYEGRSRRDNYEYSSKHDKYDKYDDYDYDRRSSRRGRYSASPGRAREYEALPPPEAPRY</sequence>
<dbReference type="KEGG" id="cdep:91087722"/>
<dbReference type="CDD" id="cd12363">
    <property type="entry name" value="RRM_TRA2"/>
    <property type="match status" value="1"/>
</dbReference>
<evidence type="ECO:0000256" key="2">
    <source>
        <dbReference type="SAM" id="MobiDB-lite"/>
    </source>
</evidence>